<protein>
    <recommendedName>
        <fullName evidence="2 3">Segregation and condensation protein A</fullName>
    </recommendedName>
</protein>
<keyword evidence="5" id="KW-1185">Reference proteome</keyword>
<comment type="subunit">
    <text evidence="3">Component of a cohesin-like complex composed of ScpA, ScpB and the Smc homodimer, in which ScpA and ScpB bind to the head domain of Smc. The presence of the three proteins is required for the association of the complex with DNA.</text>
</comment>
<evidence type="ECO:0000256" key="3">
    <source>
        <dbReference type="HAMAP-Rule" id="MF_01805"/>
    </source>
</evidence>
<comment type="subcellular location">
    <subcellularLocation>
        <location evidence="3">Cytoplasm</location>
    </subcellularLocation>
    <text evidence="3">Associated with two foci at the outer edges of the nucleoid region in young cells, and at four foci within both cell halves in older cells.</text>
</comment>
<sequence length="243" mass="27980">MKPLELILTDFQGPLDLLLHLIKQAQINIYDIPIAQITEQYLNYLHQMKSLELDIAGEYLVMASTLMRIKSQMLLPQDPIFEEDPVFVEEEVDPRSDLVAQLLTYQVYKLAAQKLKESAQHRQCLLERPATQAPKEQPLQVKPGAYVVNDLALCLADLLKKVQQQENLAQLPQREILSVAQAQEQILESLQQNSEMTFLHLLQRSAQVEEVVTKFMAILELIKDGVIWAQQRELQQDILMKLR</sequence>
<dbReference type="Pfam" id="PF02616">
    <property type="entry name" value="SMC_ScpA"/>
    <property type="match status" value="1"/>
</dbReference>
<dbReference type="HAMAP" id="MF_01805">
    <property type="entry name" value="ScpA"/>
    <property type="match status" value="1"/>
</dbReference>
<evidence type="ECO:0000256" key="1">
    <source>
        <dbReference type="ARBA" id="ARBA00022829"/>
    </source>
</evidence>
<dbReference type="PANTHER" id="PTHR33969">
    <property type="entry name" value="SEGREGATION AND CONDENSATION PROTEIN A"/>
    <property type="match status" value="1"/>
</dbReference>
<comment type="function">
    <text evidence="3">Participates in chromosomal partition during cell division. May act via the formation of a condensin-like complex containing Smc and ScpB that pull DNA away from mid-cell into both cell halves.</text>
</comment>
<keyword evidence="3" id="KW-0131">Cell cycle</keyword>
<dbReference type="PANTHER" id="PTHR33969:SF2">
    <property type="entry name" value="SEGREGATION AND CONDENSATION PROTEIN A"/>
    <property type="match status" value="1"/>
</dbReference>
<reference evidence="4" key="1">
    <citation type="journal article" date="2022" name="Int. J. Syst. Evol. Microbiol.">
        <title>Apilactobacillus apisilvae sp. nov., Nicolia spurrieriana gen. nov. sp. nov., Bombilactobacillus folatiphilus sp. nov. and Bombilactobacillus thymidiniphilus sp. nov., four new lactic acid bacterial isolates from stingless bees Tetragonula carbonaria and Austroplebeia australis.</title>
        <authorList>
            <person name="Oliphant S.A."/>
            <person name="Watson-Haigh N.S."/>
            <person name="Sumby K.M."/>
            <person name="Gardner J."/>
            <person name="Groom S."/>
            <person name="Jiranek V."/>
        </authorList>
    </citation>
    <scope>NUCLEOTIDE SEQUENCE</scope>
    <source>
        <strain evidence="4">SG4_D2</strain>
    </source>
</reference>
<evidence type="ECO:0000313" key="4">
    <source>
        <dbReference type="EMBL" id="UQS82771.1"/>
    </source>
</evidence>
<comment type="similarity">
    <text evidence="3">Belongs to the ScpA family.</text>
</comment>
<evidence type="ECO:0000256" key="2">
    <source>
        <dbReference type="ARBA" id="ARBA00044777"/>
    </source>
</evidence>
<name>A0ABY4PB65_9LACO</name>
<dbReference type="Gene3D" id="6.10.250.2410">
    <property type="match status" value="1"/>
</dbReference>
<keyword evidence="1 3" id="KW-0159">Chromosome partition</keyword>
<evidence type="ECO:0000313" key="5">
    <source>
        <dbReference type="Proteomes" id="UP000831495"/>
    </source>
</evidence>
<keyword evidence="3" id="KW-0963">Cytoplasm</keyword>
<dbReference type="RefSeq" id="WP_249515049.1">
    <property type="nucleotide sequence ID" value="NZ_CP093366.1"/>
</dbReference>
<dbReference type="EMBL" id="CP093366">
    <property type="protein sequence ID" value="UQS82771.1"/>
    <property type="molecule type" value="Genomic_DNA"/>
</dbReference>
<keyword evidence="3" id="KW-0132">Cell division</keyword>
<organism evidence="4 5">
    <name type="scientific">Bombilactobacillus folatiphilus</name>
    <dbReference type="NCBI Taxonomy" id="2923362"/>
    <lineage>
        <taxon>Bacteria</taxon>
        <taxon>Bacillati</taxon>
        <taxon>Bacillota</taxon>
        <taxon>Bacilli</taxon>
        <taxon>Lactobacillales</taxon>
        <taxon>Lactobacillaceae</taxon>
        <taxon>Bombilactobacillus</taxon>
    </lineage>
</organism>
<accession>A0ABY4PB65</accession>
<gene>
    <name evidence="3" type="primary">scpA</name>
    <name evidence="4" type="ORF">MOO45_03770</name>
</gene>
<dbReference type="Proteomes" id="UP000831495">
    <property type="component" value="Chromosome"/>
</dbReference>
<proteinExistence type="inferred from homology"/>
<dbReference type="InterPro" id="IPR003768">
    <property type="entry name" value="ScpA"/>
</dbReference>